<dbReference type="AlphaFoldDB" id="A0A7S3V3F0"/>
<dbReference type="InterPro" id="IPR023614">
    <property type="entry name" value="Porin_dom_sf"/>
</dbReference>
<dbReference type="CDD" id="cd07306">
    <property type="entry name" value="Porin3_VDAC"/>
    <property type="match status" value="1"/>
</dbReference>
<accession>A0A7S3V3F0</accession>
<dbReference type="InterPro" id="IPR027246">
    <property type="entry name" value="Porin_Euk/Tom40"/>
</dbReference>
<dbReference type="GO" id="GO:0008308">
    <property type="term" value="F:voltage-gated monoatomic anion channel activity"/>
    <property type="evidence" value="ECO:0007669"/>
    <property type="project" value="InterPro"/>
</dbReference>
<organism evidence="1">
    <name type="scientific">Aplanochytrium stocchinoi</name>
    <dbReference type="NCBI Taxonomy" id="215587"/>
    <lineage>
        <taxon>Eukaryota</taxon>
        <taxon>Sar</taxon>
        <taxon>Stramenopiles</taxon>
        <taxon>Bigyra</taxon>
        <taxon>Labyrinthulomycetes</taxon>
        <taxon>Thraustochytrida</taxon>
        <taxon>Thraustochytriidae</taxon>
        <taxon>Aplanochytrium</taxon>
    </lineage>
</organism>
<dbReference type="EMBL" id="HBIN01027465">
    <property type="protein sequence ID" value="CAE0449175.1"/>
    <property type="molecule type" value="Transcribed_RNA"/>
</dbReference>
<gene>
    <name evidence="1" type="ORF">ASTO00021_LOCUS19147</name>
</gene>
<dbReference type="PROSITE" id="PS00558">
    <property type="entry name" value="EUKARYOTIC_PORIN"/>
    <property type="match status" value="1"/>
</dbReference>
<evidence type="ECO:0008006" key="2">
    <source>
        <dbReference type="Google" id="ProtNLM"/>
    </source>
</evidence>
<evidence type="ECO:0000313" key="1">
    <source>
        <dbReference type="EMBL" id="CAE0449175.1"/>
    </source>
</evidence>
<dbReference type="GO" id="GO:0005741">
    <property type="term" value="C:mitochondrial outer membrane"/>
    <property type="evidence" value="ECO:0007669"/>
    <property type="project" value="InterPro"/>
</dbReference>
<dbReference type="PANTHER" id="PTHR11743">
    <property type="entry name" value="VOLTAGE-DEPENDENT ANION-SELECTIVE CHANNEL"/>
    <property type="match status" value="1"/>
</dbReference>
<name>A0A7S3V3F0_9STRA</name>
<protein>
    <recommendedName>
        <fullName evidence="2">Voltage-dependent anion-selective channel protein 1</fullName>
    </recommendedName>
</protein>
<dbReference type="PRINTS" id="PR00185">
    <property type="entry name" value="EUKARYTPORIN"/>
</dbReference>
<proteinExistence type="predicted"/>
<dbReference type="Gene3D" id="2.40.160.10">
    <property type="entry name" value="Porin"/>
    <property type="match status" value="1"/>
</dbReference>
<dbReference type="PANTHER" id="PTHR11743:SF70">
    <property type="entry name" value="GH26960P-RELATED"/>
    <property type="match status" value="1"/>
</dbReference>
<dbReference type="InterPro" id="IPR001925">
    <property type="entry name" value="Porin_Euk"/>
</dbReference>
<dbReference type="Pfam" id="PF01459">
    <property type="entry name" value="Porin_3"/>
    <property type="match status" value="1"/>
</dbReference>
<sequence>MAPPKFKDISKSADDLMNNDYCFDQKFKLKSKTSNGVELTSELTMKPKGVNAKLTSKFTPFQGITVDKLCVTTAGRFITEATLKDAMEGVSLKVKAEDGASMAPAGELCLDYKADNAIVNLSVDVVEGPTLKGASAFCYEGFVFGGELKYNTSFDNKDAKASLDDYNAAIAYKGADYTASVSTKKKATQYNVAVHHKVSKDVEVATTYAHSSNLLSIGGIYKFDDATKFQGKINSQGIVSANVIQQVRPQVKLIASAQVDAKNFVQDSHKFGLQLILG</sequence>
<reference evidence="1" key="1">
    <citation type="submission" date="2021-01" db="EMBL/GenBank/DDBJ databases">
        <authorList>
            <person name="Corre E."/>
            <person name="Pelletier E."/>
            <person name="Niang G."/>
            <person name="Scheremetjew M."/>
            <person name="Finn R."/>
            <person name="Kale V."/>
            <person name="Holt S."/>
            <person name="Cochrane G."/>
            <person name="Meng A."/>
            <person name="Brown T."/>
            <person name="Cohen L."/>
        </authorList>
    </citation>
    <scope>NUCLEOTIDE SEQUENCE</scope>
    <source>
        <strain evidence="1">GSBS06</strain>
    </source>
</reference>